<evidence type="ECO:0000256" key="3">
    <source>
        <dbReference type="SAM" id="Phobius"/>
    </source>
</evidence>
<protein>
    <recommendedName>
        <fullName evidence="6">Aspartic peptidase DDI1-type domain-containing protein</fullName>
    </recommendedName>
</protein>
<dbReference type="Gene3D" id="2.40.70.10">
    <property type="entry name" value="Acid Proteases"/>
    <property type="match status" value="1"/>
</dbReference>
<dbReference type="EMBL" id="QGKX02000095">
    <property type="protein sequence ID" value="KAF3572389.1"/>
    <property type="molecule type" value="Genomic_DNA"/>
</dbReference>
<gene>
    <name evidence="4" type="ORF">F2Q69_00059987</name>
</gene>
<evidence type="ECO:0000256" key="1">
    <source>
        <dbReference type="SAM" id="Coils"/>
    </source>
</evidence>
<feature type="coiled-coil region" evidence="1">
    <location>
        <begin position="14"/>
        <end position="48"/>
    </location>
</feature>
<feature type="region of interest" description="Disordered" evidence="2">
    <location>
        <begin position="91"/>
        <end position="119"/>
    </location>
</feature>
<feature type="transmembrane region" description="Helical" evidence="3">
    <location>
        <begin position="562"/>
        <end position="581"/>
    </location>
</feature>
<evidence type="ECO:0008006" key="6">
    <source>
        <dbReference type="Google" id="ProtNLM"/>
    </source>
</evidence>
<sequence length="696" mass="77662">MGDYGNPDNLAATMQQMQQQMHRMQQTIQAHEQAAQQAAEQAELHQKIYEPTAKIDRLLKNNQGQIFSMEESTAGQIQNTQEAQNRFVGQNQNQNQNQQEPQSNQQAVPTAGNGQPDELKGLGVVMQQLMQGQQVQVKALNQVSADINTRIENMFTELSTKYDTVSNHIKRIDVQLAQTTENEEAEGKETEQMFAENALGAEEKTEHPASSEATAPSEPAETPPVRVYVPKVPYPIPPRHLMDPTSAEQPAGFRKMVRRLPKKISFEHAWEIRPLHMFFKNCRETQEEIKALFTEALTPSVKEALSVSGYSVNLVSKAIVDELGIVDVEPSLVILAFGNSSTAVPYGTIRNLHVQVGDCMLHTEFQVVEMSKDHEMPLIFGRSFMATVGAIIDLPNKRVYFSNINKKVFYKAIPTRSQIQYAPCISVVRREQLKFFPKKELGDKSEIKEVLDGDSHTNTKELSGNAKVKEKIQKKRVKGDPTVTLILQKCDKKSTEYEIKCKGTSKPFSKVIAILTHEMKEKGEAASRIPTVQLELQQDGESQRQQESVLRMMAPVYLRSTISSQVPFTWCFVTVVGVLCFKSDGGFSESDCRVVVGFLGFGVLSWYGASLSCNIASGVFFSSSVSVLLCVYTRVQLRRAQTVALGTLMQTKASLCALDWVCQSCKVRIPSDVTGTPTFKAISETRWFSEGAKLVM</sequence>
<dbReference type="PANTHER" id="PTHR33067:SF31">
    <property type="entry name" value="RNA-DIRECTED DNA POLYMERASE"/>
    <property type="match status" value="1"/>
</dbReference>
<evidence type="ECO:0000313" key="4">
    <source>
        <dbReference type="EMBL" id="KAF3572389.1"/>
    </source>
</evidence>
<name>A0A8S9RHX5_BRACR</name>
<keyword evidence="1" id="KW-0175">Coiled coil</keyword>
<organism evidence="4 5">
    <name type="scientific">Brassica cretica</name>
    <name type="common">Mustard</name>
    <dbReference type="NCBI Taxonomy" id="69181"/>
    <lineage>
        <taxon>Eukaryota</taxon>
        <taxon>Viridiplantae</taxon>
        <taxon>Streptophyta</taxon>
        <taxon>Embryophyta</taxon>
        <taxon>Tracheophyta</taxon>
        <taxon>Spermatophyta</taxon>
        <taxon>Magnoliopsida</taxon>
        <taxon>eudicotyledons</taxon>
        <taxon>Gunneridae</taxon>
        <taxon>Pentapetalae</taxon>
        <taxon>rosids</taxon>
        <taxon>malvids</taxon>
        <taxon>Brassicales</taxon>
        <taxon>Brassicaceae</taxon>
        <taxon>Brassiceae</taxon>
        <taxon>Brassica</taxon>
    </lineage>
</organism>
<proteinExistence type="predicted"/>
<feature type="compositionally biased region" description="Low complexity" evidence="2">
    <location>
        <begin position="210"/>
        <end position="226"/>
    </location>
</feature>
<feature type="transmembrane region" description="Helical" evidence="3">
    <location>
        <begin position="593"/>
        <end position="609"/>
    </location>
</feature>
<evidence type="ECO:0000256" key="2">
    <source>
        <dbReference type="SAM" id="MobiDB-lite"/>
    </source>
</evidence>
<keyword evidence="3" id="KW-0812">Transmembrane</keyword>
<dbReference type="AlphaFoldDB" id="A0A8S9RHX5"/>
<evidence type="ECO:0000313" key="5">
    <source>
        <dbReference type="Proteomes" id="UP000712600"/>
    </source>
</evidence>
<feature type="transmembrane region" description="Helical" evidence="3">
    <location>
        <begin position="615"/>
        <end position="632"/>
    </location>
</feature>
<reference evidence="4" key="1">
    <citation type="submission" date="2019-12" db="EMBL/GenBank/DDBJ databases">
        <title>Genome sequencing and annotation of Brassica cretica.</title>
        <authorList>
            <person name="Studholme D.J."/>
            <person name="Sarris P."/>
        </authorList>
    </citation>
    <scope>NUCLEOTIDE SEQUENCE</scope>
    <source>
        <strain evidence="4">PFS-109/04</strain>
        <tissue evidence="4">Leaf</tissue>
    </source>
</reference>
<accession>A0A8S9RHX5</accession>
<dbReference type="Proteomes" id="UP000712600">
    <property type="component" value="Unassembled WGS sequence"/>
</dbReference>
<feature type="region of interest" description="Disordered" evidence="2">
    <location>
        <begin position="201"/>
        <end position="226"/>
    </location>
</feature>
<keyword evidence="3" id="KW-1133">Transmembrane helix</keyword>
<dbReference type="InterPro" id="IPR021109">
    <property type="entry name" value="Peptidase_aspartic_dom_sf"/>
</dbReference>
<dbReference type="CDD" id="cd00303">
    <property type="entry name" value="retropepsin_like"/>
    <property type="match status" value="1"/>
</dbReference>
<feature type="compositionally biased region" description="Low complexity" evidence="2">
    <location>
        <begin position="91"/>
        <end position="106"/>
    </location>
</feature>
<keyword evidence="3" id="KW-0472">Membrane</keyword>
<dbReference type="PANTHER" id="PTHR33067">
    <property type="entry name" value="RNA-DIRECTED DNA POLYMERASE-RELATED"/>
    <property type="match status" value="1"/>
</dbReference>
<comment type="caution">
    <text evidence="4">The sequence shown here is derived from an EMBL/GenBank/DDBJ whole genome shotgun (WGS) entry which is preliminary data.</text>
</comment>